<accession>R7T6D0</accession>
<reference evidence="11" key="1">
    <citation type="submission" date="2012-12" db="EMBL/GenBank/DDBJ databases">
        <authorList>
            <person name="Hellsten U."/>
            <person name="Grimwood J."/>
            <person name="Chapman J.A."/>
            <person name="Shapiro H."/>
            <person name="Aerts A."/>
            <person name="Otillar R.P."/>
            <person name="Terry A.Y."/>
            <person name="Boore J.L."/>
            <person name="Simakov O."/>
            <person name="Marletaz F."/>
            <person name="Cho S.-J."/>
            <person name="Edsinger-Gonzales E."/>
            <person name="Havlak P."/>
            <person name="Kuo D.-H."/>
            <person name="Larsson T."/>
            <person name="Lv J."/>
            <person name="Arendt D."/>
            <person name="Savage R."/>
            <person name="Osoegawa K."/>
            <person name="de Jong P."/>
            <person name="Lindberg D.R."/>
            <person name="Seaver E.C."/>
            <person name="Weisblat D.A."/>
            <person name="Putnam N.H."/>
            <person name="Grigoriev I.V."/>
            <person name="Rokhsar D.S."/>
        </authorList>
    </citation>
    <scope>NUCLEOTIDE SEQUENCE</scope>
    <source>
        <strain evidence="11">I ESC-2004</strain>
    </source>
</reference>
<reference evidence="9 11" key="2">
    <citation type="journal article" date="2013" name="Nature">
        <title>Insights into bilaterian evolution from three spiralian genomes.</title>
        <authorList>
            <person name="Simakov O."/>
            <person name="Marletaz F."/>
            <person name="Cho S.J."/>
            <person name="Edsinger-Gonzales E."/>
            <person name="Havlak P."/>
            <person name="Hellsten U."/>
            <person name="Kuo D.H."/>
            <person name="Larsson T."/>
            <person name="Lv J."/>
            <person name="Arendt D."/>
            <person name="Savage R."/>
            <person name="Osoegawa K."/>
            <person name="de Jong P."/>
            <person name="Grimwood J."/>
            <person name="Chapman J.A."/>
            <person name="Shapiro H."/>
            <person name="Aerts A."/>
            <person name="Otillar R.P."/>
            <person name="Terry A.Y."/>
            <person name="Boore J.L."/>
            <person name="Grigoriev I.V."/>
            <person name="Lindberg D.R."/>
            <person name="Seaver E.C."/>
            <person name="Weisblat D.A."/>
            <person name="Putnam N.H."/>
            <person name="Rokhsar D.S."/>
        </authorList>
    </citation>
    <scope>NUCLEOTIDE SEQUENCE</scope>
    <source>
        <strain evidence="9 11">I ESC-2004</strain>
    </source>
</reference>
<dbReference type="PANTHER" id="PTHR11552">
    <property type="entry name" value="GLUCOSE-METHANOL-CHOLINE GMC OXIDOREDUCTASE"/>
    <property type="match status" value="1"/>
</dbReference>
<gene>
    <name evidence="9" type="ORF">CAPTEDRAFT_168342</name>
</gene>
<feature type="binding site" evidence="5">
    <location>
        <position position="222"/>
    </location>
    <ligand>
        <name>FAD</name>
        <dbReference type="ChEBI" id="CHEBI:57692"/>
    </ligand>
</feature>
<dbReference type="Gene3D" id="3.30.560.10">
    <property type="entry name" value="Glucose Oxidase, domain 3"/>
    <property type="match status" value="1"/>
</dbReference>
<evidence type="ECO:0000259" key="8">
    <source>
        <dbReference type="PROSITE" id="PS00624"/>
    </source>
</evidence>
<dbReference type="AlphaFoldDB" id="R7T6D0"/>
<feature type="binding site" evidence="5">
    <location>
        <position position="83"/>
    </location>
    <ligand>
        <name>FAD</name>
        <dbReference type="ChEBI" id="CHEBI:57692"/>
    </ligand>
</feature>
<comment type="cofactor">
    <cofactor evidence="1 5">
        <name>FAD</name>
        <dbReference type="ChEBI" id="CHEBI:57692"/>
    </cofactor>
</comment>
<evidence type="ECO:0000313" key="9">
    <source>
        <dbReference type="EMBL" id="ELT89010.1"/>
    </source>
</evidence>
<feature type="domain" description="Glucose-methanol-choline oxidoreductase N-terminal" evidence="7">
    <location>
        <begin position="81"/>
        <end position="104"/>
    </location>
</feature>
<reference evidence="10" key="3">
    <citation type="submission" date="2015-06" db="UniProtKB">
        <authorList>
            <consortium name="EnsemblMetazoa"/>
        </authorList>
    </citation>
    <scope>IDENTIFICATION</scope>
</reference>
<feature type="domain" description="Glucose-methanol-choline oxidoreductase N-terminal" evidence="8">
    <location>
        <begin position="257"/>
        <end position="271"/>
    </location>
</feature>
<organism evidence="9">
    <name type="scientific">Capitella teleta</name>
    <name type="common">Polychaete worm</name>
    <dbReference type="NCBI Taxonomy" id="283909"/>
    <lineage>
        <taxon>Eukaryota</taxon>
        <taxon>Metazoa</taxon>
        <taxon>Spiralia</taxon>
        <taxon>Lophotrochozoa</taxon>
        <taxon>Annelida</taxon>
        <taxon>Polychaeta</taxon>
        <taxon>Sedentaria</taxon>
        <taxon>Scolecida</taxon>
        <taxon>Capitellidae</taxon>
        <taxon>Capitella</taxon>
    </lineage>
</organism>
<keyword evidence="3 6" id="KW-0285">Flavoprotein</keyword>
<dbReference type="PROSITE" id="PS00623">
    <property type="entry name" value="GMC_OXRED_1"/>
    <property type="match status" value="1"/>
</dbReference>
<protein>
    <recommendedName>
        <fullName evidence="7 8">Glucose-methanol-choline oxidoreductase N-terminal domain-containing protein</fullName>
    </recommendedName>
</protein>
<evidence type="ECO:0000256" key="5">
    <source>
        <dbReference type="PIRSR" id="PIRSR000137-2"/>
    </source>
</evidence>
<proteinExistence type="inferred from homology"/>
<dbReference type="OrthoDB" id="269227at2759"/>
<dbReference type="InterPro" id="IPR036188">
    <property type="entry name" value="FAD/NAD-bd_sf"/>
</dbReference>
<dbReference type="Pfam" id="PF00732">
    <property type="entry name" value="GMC_oxred_N"/>
    <property type="match status" value="1"/>
</dbReference>
<evidence type="ECO:0000313" key="11">
    <source>
        <dbReference type="Proteomes" id="UP000014760"/>
    </source>
</evidence>
<dbReference type="STRING" id="283909.R7T6D0"/>
<dbReference type="InterPro" id="IPR007867">
    <property type="entry name" value="GMC_OxRtase_C"/>
</dbReference>
<dbReference type="EnsemblMetazoa" id="CapteT168342">
    <property type="protein sequence ID" value="CapteP168342"/>
    <property type="gene ID" value="CapteG168342"/>
</dbReference>
<dbReference type="PROSITE" id="PS00624">
    <property type="entry name" value="GMC_OXRED_2"/>
    <property type="match status" value="1"/>
</dbReference>
<dbReference type="EMBL" id="KB311578">
    <property type="protein sequence ID" value="ELT89010.1"/>
    <property type="molecule type" value="Genomic_DNA"/>
</dbReference>
<evidence type="ECO:0000256" key="3">
    <source>
        <dbReference type="ARBA" id="ARBA00022630"/>
    </source>
</evidence>
<name>R7T6D0_CAPTE</name>
<dbReference type="OMA" id="FDARFIK"/>
<dbReference type="Proteomes" id="UP000014760">
    <property type="component" value="Unassembled WGS sequence"/>
</dbReference>
<dbReference type="SUPFAM" id="SSF54373">
    <property type="entry name" value="FAD-linked reductases, C-terminal domain"/>
    <property type="match status" value="1"/>
</dbReference>
<keyword evidence="4 5" id="KW-0274">FAD</keyword>
<dbReference type="InterPro" id="IPR000172">
    <property type="entry name" value="GMC_OxRdtase_N"/>
</dbReference>
<dbReference type="Gene3D" id="3.50.50.60">
    <property type="entry name" value="FAD/NAD(P)-binding domain"/>
    <property type="match status" value="1"/>
</dbReference>
<evidence type="ECO:0000259" key="7">
    <source>
        <dbReference type="PROSITE" id="PS00623"/>
    </source>
</evidence>
<dbReference type="PANTHER" id="PTHR11552:SF147">
    <property type="entry name" value="CHOLINE DEHYDROGENASE, MITOCHONDRIAL"/>
    <property type="match status" value="1"/>
</dbReference>
<dbReference type="SUPFAM" id="SSF51905">
    <property type="entry name" value="FAD/NAD(P)-binding domain"/>
    <property type="match status" value="1"/>
</dbReference>
<evidence type="ECO:0000256" key="2">
    <source>
        <dbReference type="ARBA" id="ARBA00010790"/>
    </source>
</evidence>
<evidence type="ECO:0000256" key="4">
    <source>
        <dbReference type="ARBA" id="ARBA00022827"/>
    </source>
</evidence>
<sequence>MASTVGGGTAGCVLANRLSEDPSTTVLLLEAGDVETKFPSVDVPLKAMETYSPETNWGDYTTSQNAACQGMKHNRCFLARGKVLGGSSSINDMVYARGQAVCFDRWETEEDCDGWGYEDIKEYFKAAEAYQNEDLVQAGERCNQGNELMIKSIHAGELGETFLKAAKQAGLPALNLSDSRSNEGSSRVHATVNNGVRWSTAKAYLRPAIARHNLHVATGSHVNKILLFNGKGIGVEFVRNGTRKQVGVKREIVLSAGAIGTPHVLLMSGIGPREHLEEMGIKVHADLPVGEGLFDQMTLNDAVRFTTNQSAGITFQQANKLSNRIRYNLFGRGTLASNNFLEALALVKSNKSPGVLSRALPADLELFAISSLLGHFAASLGLIKNITNLEDGVFEALFSDLVGQDGFSIGVVDVLPNSRGVVRLKSRDPTDVPLIDPQYFEDPADIKRLLKGIRAAQRIGAMASLRGFGSKPVIRQHPSCSDFPFNSDAYWECYIRHNARPASNFGGTCRMGSPSTNSTVVDTSLRLLGLQGIRVVDASIMPTPVSASPMAATVMIAEKAAVMMTQPSNAKSDH</sequence>
<evidence type="ECO:0000313" key="10">
    <source>
        <dbReference type="EnsemblMetazoa" id="CapteP168342"/>
    </source>
</evidence>
<dbReference type="GO" id="GO:0050660">
    <property type="term" value="F:flavin adenine dinucleotide binding"/>
    <property type="evidence" value="ECO:0007669"/>
    <property type="project" value="InterPro"/>
</dbReference>
<dbReference type="EMBL" id="AMQN01003340">
    <property type="status" value="NOT_ANNOTATED_CDS"/>
    <property type="molecule type" value="Genomic_DNA"/>
</dbReference>
<dbReference type="HOGENOM" id="CLU_002865_7_0_1"/>
<dbReference type="InterPro" id="IPR012132">
    <property type="entry name" value="GMC_OxRdtase"/>
</dbReference>
<dbReference type="PIRSF" id="PIRSF000137">
    <property type="entry name" value="Alcohol_oxidase"/>
    <property type="match status" value="1"/>
</dbReference>
<evidence type="ECO:0000256" key="1">
    <source>
        <dbReference type="ARBA" id="ARBA00001974"/>
    </source>
</evidence>
<dbReference type="Pfam" id="PF05199">
    <property type="entry name" value="GMC_oxred_C"/>
    <property type="match status" value="1"/>
</dbReference>
<comment type="similarity">
    <text evidence="2 6">Belongs to the GMC oxidoreductase family.</text>
</comment>
<dbReference type="GO" id="GO:0016614">
    <property type="term" value="F:oxidoreductase activity, acting on CH-OH group of donors"/>
    <property type="evidence" value="ECO:0007669"/>
    <property type="project" value="InterPro"/>
</dbReference>
<keyword evidence="11" id="KW-1185">Reference proteome</keyword>
<evidence type="ECO:0000256" key="6">
    <source>
        <dbReference type="RuleBase" id="RU003968"/>
    </source>
</evidence>
<feature type="binding site" evidence="5">
    <location>
        <begin position="91"/>
        <end position="94"/>
    </location>
    <ligand>
        <name>FAD</name>
        <dbReference type="ChEBI" id="CHEBI:57692"/>
    </ligand>
</feature>